<accession>A0A8D2D2G0</accession>
<reference evidence="3" key="3">
    <citation type="submission" date="2025-09" db="UniProtKB">
        <authorList>
            <consortium name="Ensembl"/>
        </authorList>
    </citation>
    <scope>IDENTIFICATION</scope>
</reference>
<evidence type="ECO:0000313" key="4">
    <source>
        <dbReference type="Proteomes" id="UP000694564"/>
    </source>
</evidence>
<evidence type="ECO:0000256" key="1">
    <source>
        <dbReference type="SAM" id="MobiDB-lite"/>
    </source>
</evidence>
<dbReference type="Ensembl" id="ENSSVLT00005020249.1">
    <property type="protein sequence ID" value="ENSSVLP00005018195.1"/>
    <property type="gene ID" value="ENSSVLG00005014309.1"/>
</dbReference>
<sequence>ILKKISVQVVGDLNAVTMKLGCVPMAWVLYIPSALLWAANLLVAASFETLRCEGPISTEESDCHMDDDLNDPRESDFQVKGYTFSEPFHLIVSYGPSRSATSPTLNPASQKPAAPETTSTEPPGSPPPLSTPSSEHPGFSSPDPHLHHQMSILLKLMQDVRALLGHLVIELRDLSGHLKPKTTKFPVK</sequence>
<dbReference type="OrthoDB" id="8941709at2759"/>
<keyword evidence="2" id="KW-0812">Transmembrane</keyword>
<evidence type="ECO:0000256" key="2">
    <source>
        <dbReference type="SAM" id="Phobius"/>
    </source>
</evidence>
<name>A0A8D2D2G0_SCIVU</name>
<evidence type="ECO:0000313" key="3">
    <source>
        <dbReference type="Ensembl" id="ENSSVLP00005018195.1"/>
    </source>
</evidence>
<reference evidence="3" key="1">
    <citation type="submission" date="2020-06" db="EMBL/GenBank/DDBJ databases">
        <authorList>
            <consortium name="Wellcome Sanger Institute Data Sharing"/>
        </authorList>
    </citation>
    <scope>NUCLEOTIDE SEQUENCE [LARGE SCALE GENOMIC DNA]</scope>
</reference>
<dbReference type="Proteomes" id="UP000694564">
    <property type="component" value="Chromosome 1"/>
</dbReference>
<feature type="transmembrane region" description="Helical" evidence="2">
    <location>
        <begin position="27"/>
        <end position="47"/>
    </location>
</feature>
<dbReference type="AlphaFoldDB" id="A0A8D2D2G0"/>
<dbReference type="GeneTree" id="ENSGT01050000244808"/>
<organism evidence="3 4">
    <name type="scientific">Sciurus vulgaris</name>
    <name type="common">Eurasian red squirrel</name>
    <dbReference type="NCBI Taxonomy" id="55149"/>
    <lineage>
        <taxon>Eukaryota</taxon>
        <taxon>Metazoa</taxon>
        <taxon>Chordata</taxon>
        <taxon>Craniata</taxon>
        <taxon>Vertebrata</taxon>
        <taxon>Euteleostomi</taxon>
        <taxon>Mammalia</taxon>
        <taxon>Eutheria</taxon>
        <taxon>Euarchontoglires</taxon>
        <taxon>Glires</taxon>
        <taxon>Rodentia</taxon>
        <taxon>Sciuromorpha</taxon>
        <taxon>Sciuridae</taxon>
        <taxon>Sciurinae</taxon>
        <taxon>Sciurini</taxon>
        <taxon>Sciurus</taxon>
    </lineage>
</organism>
<gene>
    <name evidence="3" type="primary">FCRLA</name>
</gene>
<protein>
    <submittedName>
        <fullName evidence="3">Fc receptor like A</fullName>
    </submittedName>
</protein>
<keyword evidence="2" id="KW-1133">Transmembrane helix</keyword>
<proteinExistence type="predicted"/>
<feature type="compositionally biased region" description="Polar residues" evidence="1">
    <location>
        <begin position="99"/>
        <end position="109"/>
    </location>
</feature>
<keyword evidence="4" id="KW-1185">Reference proteome</keyword>
<reference evidence="3" key="2">
    <citation type="submission" date="2025-08" db="UniProtKB">
        <authorList>
            <consortium name="Ensembl"/>
        </authorList>
    </citation>
    <scope>IDENTIFICATION</scope>
</reference>
<keyword evidence="2" id="KW-0472">Membrane</keyword>
<feature type="region of interest" description="Disordered" evidence="1">
    <location>
        <begin position="99"/>
        <end position="144"/>
    </location>
</feature>